<dbReference type="EMBL" id="CAXAMN010028184">
    <property type="protein sequence ID" value="CAK9115566.1"/>
    <property type="molecule type" value="Genomic_DNA"/>
</dbReference>
<protein>
    <submittedName>
        <fullName evidence="1">Uncharacterized protein</fullName>
    </submittedName>
</protein>
<reference evidence="1 2" key="1">
    <citation type="submission" date="2024-02" db="EMBL/GenBank/DDBJ databases">
        <authorList>
            <person name="Chen Y."/>
            <person name="Shah S."/>
            <person name="Dougan E. K."/>
            <person name="Thang M."/>
            <person name="Chan C."/>
        </authorList>
    </citation>
    <scope>NUCLEOTIDE SEQUENCE [LARGE SCALE GENOMIC DNA]</scope>
</reference>
<proteinExistence type="predicted"/>
<accession>A0ABP0ST49</accession>
<organism evidence="1 2">
    <name type="scientific">Durusdinium trenchii</name>
    <dbReference type="NCBI Taxonomy" id="1381693"/>
    <lineage>
        <taxon>Eukaryota</taxon>
        <taxon>Sar</taxon>
        <taxon>Alveolata</taxon>
        <taxon>Dinophyceae</taxon>
        <taxon>Suessiales</taxon>
        <taxon>Symbiodiniaceae</taxon>
        <taxon>Durusdinium</taxon>
    </lineage>
</organism>
<name>A0ABP0ST49_9DINO</name>
<evidence type="ECO:0000313" key="1">
    <source>
        <dbReference type="EMBL" id="CAK9115566.1"/>
    </source>
</evidence>
<sequence>MRLRWMRYVQTFCIKAFAEQKQGDLLGGSHAGALIVRAHGCDTTLFTAFRSEQLLQSSPNFRHSPVTCRAAAIGGCQLKGQASWLAWQVSRQEPPKSAVAKLWPLWMVAAALVYKRPPHVR</sequence>
<evidence type="ECO:0000313" key="2">
    <source>
        <dbReference type="Proteomes" id="UP001642484"/>
    </source>
</evidence>
<dbReference type="Proteomes" id="UP001642484">
    <property type="component" value="Unassembled WGS sequence"/>
</dbReference>
<comment type="caution">
    <text evidence="1">The sequence shown here is derived from an EMBL/GenBank/DDBJ whole genome shotgun (WGS) entry which is preliminary data.</text>
</comment>
<gene>
    <name evidence="1" type="ORF">CCMP2556_LOCUS53402</name>
</gene>
<keyword evidence="2" id="KW-1185">Reference proteome</keyword>